<feature type="compositionally biased region" description="Polar residues" evidence="2">
    <location>
        <begin position="44"/>
        <end position="53"/>
    </location>
</feature>
<evidence type="ECO:0000256" key="2">
    <source>
        <dbReference type="SAM" id="MobiDB-lite"/>
    </source>
</evidence>
<feature type="region of interest" description="Disordered" evidence="2">
    <location>
        <begin position="162"/>
        <end position="225"/>
    </location>
</feature>
<feature type="region of interest" description="Disordered" evidence="2">
    <location>
        <begin position="312"/>
        <end position="341"/>
    </location>
</feature>
<feature type="compositionally biased region" description="Polar residues" evidence="2">
    <location>
        <begin position="493"/>
        <end position="573"/>
    </location>
</feature>
<dbReference type="Pfam" id="PF14603">
    <property type="entry name" value="hSH3"/>
    <property type="match status" value="1"/>
</dbReference>
<dbReference type="AlphaFoldDB" id="A0A8T2LYX5"/>
<dbReference type="EMBL" id="JAICCE010000008">
    <property type="protein sequence ID" value="KAG9274695.1"/>
    <property type="molecule type" value="Genomic_DNA"/>
</dbReference>
<accession>A0A8T2LYX5</accession>
<evidence type="ECO:0000313" key="5">
    <source>
        <dbReference type="Proteomes" id="UP000752171"/>
    </source>
</evidence>
<comment type="caution">
    <text evidence="4">The sequence shown here is derived from an EMBL/GenBank/DDBJ whole genome shotgun (WGS) entry which is preliminary data.</text>
</comment>
<dbReference type="InterPro" id="IPR029294">
    <property type="entry name" value="hSH3"/>
</dbReference>
<evidence type="ECO:0000313" key="4">
    <source>
        <dbReference type="EMBL" id="KAG9274695.1"/>
    </source>
</evidence>
<feature type="region of interest" description="Disordered" evidence="2">
    <location>
        <begin position="461"/>
        <end position="573"/>
    </location>
</feature>
<feature type="compositionally biased region" description="Basic and acidic residues" evidence="2">
    <location>
        <begin position="162"/>
        <end position="173"/>
    </location>
</feature>
<dbReference type="Proteomes" id="UP000752171">
    <property type="component" value="Unassembled WGS sequence"/>
</dbReference>
<gene>
    <name evidence="4" type="ORF">AMEX_G11733</name>
</gene>
<name>A0A8T2LYX5_ASTMX</name>
<dbReference type="SUPFAM" id="SSF50044">
    <property type="entry name" value="SH3-domain"/>
    <property type="match status" value="1"/>
</dbReference>
<feature type="compositionally biased region" description="Basic and acidic residues" evidence="2">
    <location>
        <begin position="683"/>
        <end position="722"/>
    </location>
</feature>
<feature type="region of interest" description="Disordered" evidence="2">
    <location>
        <begin position="650"/>
        <end position="722"/>
    </location>
</feature>
<dbReference type="GO" id="GO:0007229">
    <property type="term" value="P:integrin-mediated signaling pathway"/>
    <property type="evidence" value="ECO:0007669"/>
    <property type="project" value="InterPro"/>
</dbReference>
<evidence type="ECO:0000256" key="1">
    <source>
        <dbReference type="ARBA" id="ARBA00022553"/>
    </source>
</evidence>
<dbReference type="InterPro" id="IPR043443">
    <property type="entry name" value="FYB1/2-like"/>
</dbReference>
<reference evidence="4 5" key="1">
    <citation type="submission" date="2021-07" db="EMBL/GenBank/DDBJ databases">
        <authorList>
            <person name="Imarazene B."/>
            <person name="Zahm M."/>
            <person name="Klopp C."/>
            <person name="Cabau C."/>
            <person name="Beille S."/>
            <person name="Jouanno E."/>
            <person name="Castinel A."/>
            <person name="Lluch J."/>
            <person name="Gil L."/>
            <person name="Kuchtly C."/>
            <person name="Lopez Roques C."/>
            <person name="Donnadieu C."/>
            <person name="Parrinello H."/>
            <person name="Journot L."/>
            <person name="Du K."/>
            <person name="Schartl M."/>
            <person name="Retaux S."/>
            <person name="Guiguen Y."/>
        </authorList>
    </citation>
    <scope>NUCLEOTIDE SEQUENCE [LARGE SCALE GENOMIC DNA]</scope>
    <source>
        <strain evidence="4">Pach_M1</strain>
        <tissue evidence="4">Testis</tissue>
    </source>
</reference>
<evidence type="ECO:0000259" key="3">
    <source>
        <dbReference type="Pfam" id="PF14603"/>
    </source>
</evidence>
<organism evidence="4 5">
    <name type="scientific">Astyanax mexicanus</name>
    <name type="common">Blind cave fish</name>
    <name type="synonym">Astyanax fasciatus mexicanus</name>
    <dbReference type="NCBI Taxonomy" id="7994"/>
    <lineage>
        <taxon>Eukaryota</taxon>
        <taxon>Metazoa</taxon>
        <taxon>Chordata</taxon>
        <taxon>Craniata</taxon>
        <taxon>Vertebrata</taxon>
        <taxon>Euteleostomi</taxon>
        <taxon>Actinopterygii</taxon>
        <taxon>Neopterygii</taxon>
        <taxon>Teleostei</taxon>
        <taxon>Ostariophysi</taxon>
        <taxon>Characiformes</taxon>
        <taxon>Characoidei</taxon>
        <taxon>Acestrorhamphidae</taxon>
        <taxon>Acestrorhamphinae</taxon>
        <taxon>Astyanax</taxon>
    </lineage>
</organism>
<dbReference type="GO" id="GO:0005886">
    <property type="term" value="C:plasma membrane"/>
    <property type="evidence" value="ECO:0007669"/>
    <property type="project" value="InterPro"/>
</dbReference>
<protein>
    <recommendedName>
        <fullName evidence="3">Helically-extended SH3 domain-containing protein</fullName>
    </recommendedName>
</protein>
<dbReference type="Gene3D" id="2.30.30.40">
    <property type="entry name" value="SH3 Domains"/>
    <property type="match status" value="1"/>
</dbReference>
<feature type="compositionally biased region" description="Low complexity" evidence="2">
    <location>
        <begin position="469"/>
        <end position="492"/>
    </location>
</feature>
<dbReference type="FunFam" id="2.30.30.40:FF:000307">
    <property type="entry name" value="Predicted protein"/>
    <property type="match status" value="1"/>
</dbReference>
<sequence>MDTAIDFKSLRAKFQEEFQSKERPAVPHRPKRLPLLPPGGATSAVYSTPSSTADRNHITPQVVLRDERRAGTVKRPVSVPTSFFHHGNDGGTGVGRLSMKDRQFPLVLPAQLSSNHESKHDQVTPSAKLVTSPIRCGKKAMPAPFKPTKFSKCIKDILEAAGERAENGHKPHSVESTPTGESVPNGFSHHHHHNHHSEGSSSGSSPEQPGTPPKPSTESSSSVGHVLSTLEKAKKKFSPKNLLVYARPKSFYASKVQSSPPSGDYENVHREANSWVSTASATYTSLPVLQTSAFTHLTRAVLNLNGDVRSRVHSAGPPPARRPLPDLGSLGALPVKPHRPPQVDLSSYTCGLSPETRNDVCSLNLADIPESVSVDVLDAESSAVPPPPPPPEFEAPEFPDFEASVLEALNDSLINLAALDLESTEFRVPLPPPRPEQEPGAHLQDPERGAEVVLNPSIYPAVDLTGPEQSYSAPQQSYSAPQQSYSAPQQSYNAPEQSYNAPEQSYNAPQQSYNAPQQSYNAPQQSYNAPQQSYNAPEQSYNAPEQSYNAPEQSYNAPEQSYNAPQQCYSTPEQWADSWPDVALQPEATVEIPNPEATSEIILNGAHHNVPPDLINCELPSEPSLSQQGDQYEVCDNVYEEVETITKLQIRENSRKRKDPPKNPYAESPAREETYKSIRHVSQWKERLSPEHQDEKEQRKREKQRLEREKKEQKEREKKENLMKKKFKITGQEEPMYHARVLVTSKLRKHDLQVTSGDTVSIIRTTNCPKGKWLARDAQHKYGYISVMNVELNMKEMLELGKRASQAAGRGPGELDTLSLSSRSSHHNPVMTSSFTDDSEEWSGEDETLSALAENMGPHRAVSMPDVFGGNGSAEHVLSAGSMEDIPSQVTHVALQKLAVFFQNSREDLRTVTQCTDSESKYSTPGLLSAVEEPQYGEEEQCSFADMELLPPPDLYADSV</sequence>
<proteinExistence type="predicted"/>
<dbReference type="SUPFAM" id="SSF57997">
    <property type="entry name" value="Tropomyosin"/>
    <property type="match status" value="1"/>
</dbReference>
<feature type="region of interest" description="Disordered" evidence="2">
    <location>
        <begin position="18"/>
        <end position="54"/>
    </location>
</feature>
<dbReference type="GO" id="GO:0050852">
    <property type="term" value="P:T cell receptor signaling pathway"/>
    <property type="evidence" value="ECO:0007669"/>
    <property type="project" value="TreeGrafter"/>
</dbReference>
<dbReference type="InterPro" id="IPR036028">
    <property type="entry name" value="SH3-like_dom_sf"/>
</dbReference>
<dbReference type="PANTHER" id="PTHR16830">
    <property type="entry name" value="SH2 CONTAINING ADAPTOR PRAM-1 RELATED"/>
    <property type="match status" value="1"/>
</dbReference>
<dbReference type="GO" id="GO:0072659">
    <property type="term" value="P:protein localization to plasma membrane"/>
    <property type="evidence" value="ECO:0007669"/>
    <property type="project" value="TreeGrafter"/>
</dbReference>
<feature type="domain" description="Helically-extended SH3" evidence="3">
    <location>
        <begin position="724"/>
        <end position="790"/>
    </location>
</feature>
<dbReference type="PANTHER" id="PTHR16830:SF20">
    <property type="entry name" value="SI:CH211-188C16.1-RELATED"/>
    <property type="match status" value="1"/>
</dbReference>
<feature type="region of interest" description="Disordered" evidence="2">
    <location>
        <begin position="805"/>
        <end position="842"/>
    </location>
</feature>
<keyword evidence="1" id="KW-0597">Phosphoprotein</keyword>